<feature type="transmembrane region" description="Helical" evidence="2">
    <location>
        <begin position="288"/>
        <end position="306"/>
    </location>
</feature>
<feature type="domain" description="Acyltransferase 3" evidence="3">
    <location>
        <begin position="54"/>
        <end position="446"/>
    </location>
</feature>
<feature type="compositionally biased region" description="Low complexity" evidence="1">
    <location>
        <begin position="15"/>
        <end position="30"/>
    </location>
</feature>
<keyword evidence="2" id="KW-0472">Membrane</keyword>
<dbReference type="InterPro" id="IPR050623">
    <property type="entry name" value="Glucan_succinyl_AcylTrfase"/>
</dbReference>
<feature type="transmembrane region" description="Helical" evidence="2">
    <location>
        <begin position="189"/>
        <end position="209"/>
    </location>
</feature>
<feature type="transmembrane region" description="Helical" evidence="2">
    <location>
        <begin position="429"/>
        <end position="447"/>
    </location>
</feature>
<feature type="transmembrane region" description="Helical" evidence="2">
    <location>
        <begin position="404"/>
        <end position="422"/>
    </location>
</feature>
<accession>A0A7C8DNL3</accession>
<evidence type="ECO:0000259" key="3">
    <source>
        <dbReference type="Pfam" id="PF01757"/>
    </source>
</evidence>
<evidence type="ECO:0000313" key="4">
    <source>
        <dbReference type="EMBL" id="HIG63312.1"/>
    </source>
</evidence>
<keyword evidence="2" id="KW-0812">Transmembrane</keyword>
<dbReference type="AlphaFoldDB" id="A0A7C8DNL3"/>
<dbReference type="EMBL" id="DUAV01000021">
    <property type="protein sequence ID" value="HIG63312.1"/>
    <property type="molecule type" value="Genomic_DNA"/>
</dbReference>
<evidence type="ECO:0000256" key="1">
    <source>
        <dbReference type="SAM" id="MobiDB-lite"/>
    </source>
</evidence>
<protein>
    <recommendedName>
        <fullName evidence="3">Acyltransferase 3 domain-containing protein</fullName>
    </recommendedName>
</protein>
<feature type="transmembrane region" description="Helical" evidence="2">
    <location>
        <begin position="358"/>
        <end position="384"/>
    </location>
</feature>
<evidence type="ECO:0000256" key="2">
    <source>
        <dbReference type="SAM" id="Phobius"/>
    </source>
</evidence>
<sequence length="482" mass="55579">MYSSRNTSRNSTWFSPCSGSSPSFASPSGGDIIEPATVSAPDDEAQPVKQDRRYDVDWLRVILFGLLLPFHVAIGVYVDAYDFVLPDYEVDEDKSRDSLDQEAGEDAANVYTSLGTGVLGWMHEWRIAALFMISGMGTAFAFKRRTWKIFLKERTKRLLIPMIAGIWTITPITWMIILRYFPGSILEGMAAFLGFGIVMTFMMIIPLLCRLLALGHLWFIWSLLQYSLILIPIFSIVRNNPDGRISRAIKGVFKMPFRMGPLLILPLILTISDLLFKPLMGEAIGFGYEWPWYLLTFLFGYMFIIAKNQYFEFIDNSRIQITIATVIFTIAFLWMRVEEKKTGIPYIGGGWVENNDFYHTNMTIISCFVTSFHAWFWCLAIFSWGAFLLNRPSSHLAYLNRGVYPFYIIHQPLVYIGLFFLLREGYSDLTVFLLTTTLVVLGCWFFFEAMKRNWVTRMMYGIKERPKKIEQVQDDTEKPPVV</sequence>
<keyword evidence="2" id="KW-1133">Transmembrane helix</keyword>
<dbReference type="PANTHER" id="PTHR36927:SF3">
    <property type="entry name" value="GLUCANS BIOSYNTHESIS PROTEIN C"/>
    <property type="match status" value="1"/>
</dbReference>
<organism evidence="4 5">
    <name type="scientific">Marine Group III euryarchaeote</name>
    <dbReference type="NCBI Taxonomy" id="2173149"/>
    <lineage>
        <taxon>Archaea</taxon>
        <taxon>Methanobacteriati</taxon>
        <taxon>Thermoplasmatota</taxon>
        <taxon>Thermoplasmata</taxon>
        <taxon>Candidatus Thermoprofundales</taxon>
    </lineage>
</organism>
<proteinExistence type="predicted"/>
<dbReference type="InterPro" id="IPR002656">
    <property type="entry name" value="Acyl_transf_3_dom"/>
</dbReference>
<name>A0A7C8DNL3_9ARCH</name>
<gene>
    <name evidence="4" type="ORF">EYQ16_02185</name>
</gene>
<dbReference type="PANTHER" id="PTHR36927">
    <property type="entry name" value="BLR4337 PROTEIN"/>
    <property type="match status" value="1"/>
</dbReference>
<feature type="transmembrane region" description="Helical" evidence="2">
    <location>
        <begin position="125"/>
        <end position="142"/>
    </location>
</feature>
<feature type="compositionally biased region" description="Polar residues" evidence="1">
    <location>
        <begin position="1"/>
        <end position="14"/>
    </location>
</feature>
<feature type="region of interest" description="Disordered" evidence="1">
    <location>
        <begin position="1"/>
        <end position="46"/>
    </location>
</feature>
<feature type="transmembrane region" description="Helical" evidence="2">
    <location>
        <begin position="158"/>
        <end position="177"/>
    </location>
</feature>
<dbReference type="GO" id="GO:0016747">
    <property type="term" value="F:acyltransferase activity, transferring groups other than amino-acyl groups"/>
    <property type="evidence" value="ECO:0007669"/>
    <property type="project" value="InterPro"/>
</dbReference>
<dbReference type="Pfam" id="PF01757">
    <property type="entry name" value="Acyl_transf_3"/>
    <property type="match status" value="1"/>
</dbReference>
<feature type="transmembrane region" description="Helical" evidence="2">
    <location>
        <begin position="318"/>
        <end position="337"/>
    </location>
</feature>
<dbReference type="Proteomes" id="UP000589516">
    <property type="component" value="Unassembled WGS sequence"/>
</dbReference>
<comment type="caution">
    <text evidence="4">The sequence shown here is derived from an EMBL/GenBank/DDBJ whole genome shotgun (WGS) entry which is preliminary data.</text>
</comment>
<feature type="transmembrane region" description="Helical" evidence="2">
    <location>
        <begin position="257"/>
        <end position="276"/>
    </location>
</feature>
<feature type="transmembrane region" description="Helical" evidence="2">
    <location>
        <begin position="58"/>
        <end position="78"/>
    </location>
</feature>
<evidence type="ECO:0000313" key="5">
    <source>
        <dbReference type="Proteomes" id="UP000589516"/>
    </source>
</evidence>
<reference evidence="5" key="1">
    <citation type="journal article" date="2019" name="bioRxiv">
        <title>Genome diversification in globally distributed novel marine Proteobacteria is linked to environmental adaptation.</title>
        <authorList>
            <person name="Zhou Z."/>
            <person name="Tran P.Q."/>
            <person name="Kieft K."/>
            <person name="Anantharaman K."/>
        </authorList>
    </citation>
    <scope>NUCLEOTIDE SEQUENCE [LARGE SCALE GENOMIC DNA]</scope>
</reference>
<feature type="transmembrane region" description="Helical" evidence="2">
    <location>
        <begin position="216"/>
        <end position="237"/>
    </location>
</feature>